<gene>
    <name evidence="1" type="ORF">H9747_07675</name>
</gene>
<sequence>AIGILPIFKADERGVLDVRRLRITPKMNKITWQRRLVPCTLRVSFFNENPLDLYTPMGIIYIYPYMYIIKRKKVTYDHIYEESISQ</sequence>
<proteinExistence type="predicted"/>
<reference evidence="1" key="2">
    <citation type="submission" date="2021-04" db="EMBL/GenBank/DDBJ databases">
        <authorList>
            <person name="Gilroy R."/>
        </authorList>
    </citation>
    <scope>NUCLEOTIDE SEQUENCE</scope>
    <source>
        <strain evidence="1">CHK195-9823</strain>
    </source>
</reference>
<name>A0A9D1TF59_9FIRM</name>
<comment type="caution">
    <text evidence="1">The sequence shown here is derived from an EMBL/GenBank/DDBJ whole genome shotgun (WGS) entry which is preliminary data.</text>
</comment>
<dbReference type="Proteomes" id="UP000886814">
    <property type="component" value="Unassembled WGS sequence"/>
</dbReference>
<feature type="non-terminal residue" evidence="1">
    <location>
        <position position="1"/>
    </location>
</feature>
<evidence type="ECO:0000313" key="1">
    <source>
        <dbReference type="EMBL" id="HIV38863.1"/>
    </source>
</evidence>
<dbReference type="AlphaFoldDB" id="A0A9D1TF59"/>
<evidence type="ECO:0000313" key="2">
    <source>
        <dbReference type="Proteomes" id="UP000886814"/>
    </source>
</evidence>
<accession>A0A9D1TF59</accession>
<protein>
    <submittedName>
        <fullName evidence="1">Uncharacterized protein</fullName>
    </submittedName>
</protein>
<organism evidence="1 2">
    <name type="scientific">Candidatus Blautia stercorigallinarum</name>
    <dbReference type="NCBI Taxonomy" id="2838501"/>
    <lineage>
        <taxon>Bacteria</taxon>
        <taxon>Bacillati</taxon>
        <taxon>Bacillota</taxon>
        <taxon>Clostridia</taxon>
        <taxon>Lachnospirales</taxon>
        <taxon>Lachnospiraceae</taxon>
        <taxon>Blautia</taxon>
    </lineage>
</organism>
<reference evidence="1" key="1">
    <citation type="journal article" date="2021" name="PeerJ">
        <title>Extensive microbial diversity within the chicken gut microbiome revealed by metagenomics and culture.</title>
        <authorList>
            <person name="Gilroy R."/>
            <person name="Ravi A."/>
            <person name="Getino M."/>
            <person name="Pursley I."/>
            <person name="Horton D.L."/>
            <person name="Alikhan N.F."/>
            <person name="Baker D."/>
            <person name="Gharbi K."/>
            <person name="Hall N."/>
            <person name="Watson M."/>
            <person name="Adriaenssens E.M."/>
            <person name="Foster-Nyarko E."/>
            <person name="Jarju S."/>
            <person name="Secka A."/>
            <person name="Antonio M."/>
            <person name="Oren A."/>
            <person name="Chaudhuri R.R."/>
            <person name="La Ragione R."/>
            <person name="Hildebrand F."/>
            <person name="Pallen M.J."/>
        </authorList>
    </citation>
    <scope>NUCLEOTIDE SEQUENCE</scope>
    <source>
        <strain evidence="1">CHK195-9823</strain>
    </source>
</reference>
<dbReference type="EMBL" id="DXIQ01000048">
    <property type="protein sequence ID" value="HIV38863.1"/>
    <property type="molecule type" value="Genomic_DNA"/>
</dbReference>